<sequence length="137" mass="15207">MTFPNGADGHRRPAPAPSGVPPTYVRYLRDRLLEAEAGLTAMNERYERTKAAFDRCYARRGITPDTDIVGYINAKAMNPELKFWYAKVEHFQRELAAYGAALTGLAAADRMLAVDGPRVPADRQRARAGRSNLNRVG</sequence>
<evidence type="ECO:0000313" key="3">
    <source>
        <dbReference type="Proteomes" id="UP000198605"/>
    </source>
</evidence>
<organism evidence="2 3">
    <name type="scientific">Micromonospora chersina</name>
    <dbReference type="NCBI Taxonomy" id="47854"/>
    <lineage>
        <taxon>Bacteria</taxon>
        <taxon>Bacillati</taxon>
        <taxon>Actinomycetota</taxon>
        <taxon>Actinomycetes</taxon>
        <taxon>Micromonosporales</taxon>
        <taxon>Micromonosporaceae</taxon>
        <taxon>Micromonospora</taxon>
    </lineage>
</organism>
<keyword evidence="3" id="KW-1185">Reference proteome</keyword>
<dbReference type="Proteomes" id="UP000198605">
    <property type="component" value="Unassembled WGS sequence"/>
</dbReference>
<name>A0A1C6UNG4_9ACTN</name>
<dbReference type="OrthoDB" id="3376428at2"/>
<feature type="region of interest" description="Disordered" evidence="1">
    <location>
        <begin position="1"/>
        <end position="20"/>
    </location>
</feature>
<proteinExistence type="predicted"/>
<evidence type="ECO:0000256" key="1">
    <source>
        <dbReference type="SAM" id="MobiDB-lite"/>
    </source>
</evidence>
<evidence type="ECO:0000313" key="2">
    <source>
        <dbReference type="EMBL" id="SCL55571.1"/>
    </source>
</evidence>
<gene>
    <name evidence="2" type="ORF">GA0070603_2029</name>
</gene>
<dbReference type="EMBL" id="FMIB01000002">
    <property type="protein sequence ID" value="SCL55571.1"/>
    <property type="molecule type" value="Genomic_DNA"/>
</dbReference>
<accession>A0A1C6UNG4</accession>
<dbReference type="AlphaFoldDB" id="A0A1C6UNG4"/>
<protein>
    <submittedName>
        <fullName evidence="2">Uncharacterized protein</fullName>
    </submittedName>
</protein>
<dbReference type="STRING" id="47854.GA0070603_2029"/>
<dbReference type="RefSeq" id="WP_139131846.1">
    <property type="nucleotide sequence ID" value="NZ_FMIB01000002.1"/>
</dbReference>
<reference evidence="3" key="1">
    <citation type="submission" date="2016-06" db="EMBL/GenBank/DDBJ databases">
        <authorList>
            <person name="Varghese N."/>
            <person name="Submissions Spin"/>
        </authorList>
    </citation>
    <scope>NUCLEOTIDE SEQUENCE [LARGE SCALE GENOMIC DNA]</scope>
    <source>
        <strain evidence="3">DSM 44151</strain>
    </source>
</reference>
<dbReference type="GeneID" id="43278684"/>